<accession>A0A9W9Q3D9</accession>
<proteinExistence type="inferred from homology"/>
<evidence type="ECO:0000256" key="2">
    <source>
        <dbReference type="ARBA" id="ARBA00023002"/>
    </source>
</evidence>
<name>A0A9W9Q3D9_9EURO</name>
<dbReference type="GO" id="GO:0005811">
    <property type="term" value="C:lipid droplet"/>
    <property type="evidence" value="ECO:0007669"/>
    <property type="project" value="TreeGrafter"/>
</dbReference>
<dbReference type="PRINTS" id="PR00080">
    <property type="entry name" value="SDRFAMILY"/>
</dbReference>
<dbReference type="PRINTS" id="PR00081">
    <property type="entry name" value="GDHRDH"/>
</dbReference>
<keyword evidence="5" id="KW-1185">Reference proteome</keyword>
<dbReference type="PANTHER" id="PTHR44169">
    <property type="entry name" value="NADPH-DEPENDENT 1-ACYLDIHYDROXYACETONE PHOSPHATE REDUCTASE"/>
    <property type="match status" value="1"/>
</dbReference>
<evidence type="ECO:0000313" key="5">
    <source>
        <dbReference type="Proteomes" id="UP001147746"/>
    </source>
</evidence>
<dbReference type="GO" id="GO:0004806">
    <property type="term" value="F:triacylglycerol lipase activity"/>
    <property type="evidence" value="ECO:0007669"/>
    <property type="project" value="TreeGrafter"/>
</dbReference>
<evidence type="ECO:0000313" key="4">
    <source>
        <dbReference type="EMBL" id="KAJ5323876.1"/>
    </source>
</evidence>
<gene>
    <name evidence="4" type="ORF">N7476_002476</name>
</gene>
<dbReference type="Proteomes" id="UP001147746">
    <property type="component" value="Unassembled WGS sequence"/>
</dbReference>
<dbReference type="GO" id="GO:0019433">
    <property type="term" value="P:triglyceride catabolic process"/>
    <property type="evidence" value="ECO:0007669"/>
    <property type="project" value="TreeGrafter"/>
</dbReference>
<evidence type="ECO:0000256" key="3">
    <source>
        <dbReference type="RuleBase" id="RU000363"/>
    </source>
</evidence>
<comment type="caution">
    <text evidence="4">The sequence shown here is derived from an EMBL/GenBank/DDBJ whole genome shotgun (WGS) entry which is preliminary data.</text>
</comment>
<dbReference type="SUPFAM" id="SSF51735">
    <property type="entry name" value="NAD(P)-binding Rossmann-fold domains"/>
    <property type="match status" value="1"/>
</dbReference>
<evidence type="ECO:0000256" key="1">
    <source>
        <dbReference type="ARBA" id="ARBA00006484"/>
    </source>
</evidence>
<dbReference type="GO" id="GO:0005783">
    <property type="term" value="C:endoplasmic reticulum"/>
    <property type="evidence" value="ECO:0007669"/>
    <property type="project" value="TreeGrafter"/>
</dbReference>
<dbReference type="GO" id="GO:0006654">
    <property type="term" value="P:phosphatidic acid biosynthetic process"/>
    <property type="evidence" value="ECO:0007669"/>
    <property type="project" value="TreeGrafter"/>
</dbReference>
<reference evidence="4" key="1">
    <citation type="submission" date="2022-12" db="EMBL/GenBank/DDBJ databases">
        <authorList>
            <person name="Petersen C."/>
        </authorList>
    </citation>
    <scope>NUCLEOTIDE SEQUENCE</scope>
    <source>
        <strain evidence="4">IBT 21472</strain>
    </source>
</reference>
<dbReference type="PANTHER" id="PTHR44169:SF6">
    <property type="entry name" value="NADPH-DEPENDENT 1-ACYLDIHYDROXYACETONE PHOSPHATE REDUCTASE"/>
    <property type="match status" value="1"/>
</dbReference>
<keyword evidence="2" id="KW-0560">Oxidoreductase</keyword>
<reference evidence="4" key="2">
    <citation type="journal article" date="2023" name="IMA Fungus">
        <title>Comparative genomic study of the Penicillium genus elucidates a diverse pangenome and 15 lateral gene transfer events.</title>
        <authorList>
            <person name="Petersen C."/>
            <person name="Sorensen T."/>
            <person name="Nielsen M.R."/>
            <person name="Sondergaard T.E."/>
            <person name="Sorensen J.L."/>
            <person name="Fitzpatrick D.A."/>
            <person name="Frisvad J.C."/>
            <person name="Nielsen K.L."/>
        </authorList>
    </citation>
    <scope>NUCLEOTIDE SEQUENCE</scope>
    <source>
        <strain evidence="4">IBT 21472</strain>
    </source>
</reference>
<comment type="similarity">
    <text evidence="1 3">Belongs to the short-chain dehydrogenases/reductases (SDR) family.</text>
</comment>
<sequence>MTNTRKTCLITGCSKGGVGEALAEAFRDKGYHVFVTARSTNKIPEPLHDASNVTVLALDVSSSRSIAAAAKVIQSETGGKLDVLINNAGLGMEMPVLDTSIAEAKKLFDVNFFGALEMTQVFSPMLIKAEGCIVNNSSVGGRFPIPFIGIYQATKAALIQTSEVLRLEVAPLNVRVLTLITGGITTNFLANIPTLLLPENSYYHGIRNIIEEQPQQVPFGVSPNKFAREVLYQVEKGTTGKYWIGGATGFARLSLWLLPDWLLDRFSLSQKPFTKKLAEEHGKRTAQDTKLD</sequence>
<evidence type="ECO:0008006" key="6">
    <source>
        <dbReference type="Google" id="ProtNLM"/>
    </source>
</evidence>
<dbReference type="EMBL" id="JAPZBO010000002">
    <property type="protein sequence ID" value="KAJ5323876.1"/>
    <property type="molecule type" value="Genomic_DNA"/>
</dbReference>
<protein>
    <recommendedName>
        <fullName evidence="6">NAD(P)-binding protein</fullName>
    </recommendedName>
</protein>
<dbReference type="Pfam" id="PF00106">
    <property type="entry name" value="adh_short"/>
    <property type="match status" value="1"/>
</dbReference>
<dbReference type="InterPro" id="IPR002347">
    <property type="entry name" value="SDR_fam"/>
</dbReference>
<dbReference type="AlphaFoldDB" id="A0A9W9Q3D9"/>
<dbReference type="Gene3D" id="3.40.50.720">
    <property type="entry name" value="NAD(P)-binding Rossmann-like Domain"/>
    <property type="match status" value="1"/>
</dbReference>
<dbReference type="InterPro" id="IPR036291">
    <property type="entry name" value="NAD(P)-bd_dom_sf"/>
</dbReference>
<organism evidence="4 5">
    <name type="scientific">Penicillium atrosanguineum</name>
    <dbReference type="NCBI Taxonomy" id="1132637"/>
    <lineage>
        <taxon>Eukaryota</taxon>
        <taxon>Fungi</taxon>
        <taxon>Dikarya</taxon>
        <taxon>Ascomycota</taxon>
        <taxon>Pezizomycotina</taxon>
        <taxon>Eurotiomycetes</taxon>
        <taxon>Eurotiomycetidae</taxon>
        <taxon>Eurotiales</taxon>
        <taxon>Aspergillaceae</taxon>
        <taxon>Penicillium</taxon>
    </lineage>
</organism>
<dbReference type="GO" id="GO:0000140">
    <property type="term" value="F:acylglycerone-phosphate reductase (NADP+) activity"/>
    <property type="evidence" value="ECO:0007669"/>
    <property type="project" value="TreeGrafter"/>
</dbReference>